<keyword evidence="2" id="KW-1185">Reference proteome</keyword>
<comment type="caution">
    <text evidence="1">The sequence shown here is derived from an EMBL/GenBank/DDBJ whole genome shotgun (WGS) entry which is preliminary data.</text>
</comment>
<dbReference type="EMBL" id="CAJNNV010007482">
    <property type="protein sequence ID" value="CAE8594992.1"/>
    <property type="molecule type" value="Genomic_DNA"/>
</dbReference>
<gene>
    <name evidence="1" type="ORF">PGLA1383_LOCUS13517</name>
</gene>
<feature type="non-terminal residue" evidence="1">
    <location>
        <position position="92"/>
    </location>
</feature>
<evidence type="ECO:0000313" key="2">
    <source>
        <dbReference type="Proteomes" id="UP000654075"/>
    </source>
</evidence>
<evidence type="ECO:0000313" key="1">
    <source>
        <dbReference type="EMBL" id="CAE8594992.1"/>
    </source>
</evidence>
<dbReference type="AlphaFoldDB" id="A0A813E4K8"/>
<protein>
    <submittedName>
        <fullName evidence="1">Uncharacterized protein</fullName>
    </submittedName>
</protein>
<dbReference type="Proteomes" id="UP000654075">
    <property type="component" value="Unassembled WGS sequence"/>
</dbReference>
<feature type="non-terminal residue" evidence="1">
    <location>
        <position position="1"/>
    </location>
</feature>
<accession>A0A813E4K8</accession>
<sequence length="92" mass="9736">FAPAPKRSRQKTSLLAVGRAAQALAHLAEERLKGLWHVGSDSSCGALPEGELVLLDMSDGGCLDFLRLRQQAEDQLALNCLALLPSAGAPRS</sequence>
<organism evidence="1 2">
    <name type="scientific">Polarella glacialis</name>
    <name type="common">Dinoflagellate</name>
    <dbReference type="NCBI Taxonomy" id="89957"/>
    <lineage>
        <taxon>Eukaryota</taxon>
        <taxon>Sar</taxon>
        <taxon>Alveolata</taxon>
        <taxon>Dinophyceae</taxon>
        <taxon>Suessiales</taxon>
        <taxon>Suessiaceae</taxon>
        <taxon>Polarella</taxon>
    </lineage>
</organism>
<reference evidence="1" key="1">
    <citation type="submission" date="2021-02" db="EMBL/GenBank/DDBJ databases">
        <authorList>
            <person name="Dougan E. K."/>
            <person name="Rhodes N."/>
            <person name="Thang M."/>
            <person name="Chan C."/>
        </authorList>
    </citation>
    <scope>NUCLEOTIDE SEQUENCE</scope>
</reference>
<proteinExistence type="predicted"/>
<name>A0A813E4K8_POLGL</name>